<evidence type="ECO:0000313" key="1">
    <source>
        <dbReference type="EMBL" id="CAA9246638.1"/>
    </source>
</evidence>
<gene>
    <name evidence="1" type="ORF">AVDCRST_MAG08-1889</name>
</gene>
<accession>A0A6J4IBH8</accession>
<dbReference type="AlphaFoldDB" id="A0A6J4IBH8"/>
<organism evidence="1">
    <name type="scientific">uncultured Acetobacteraceae bacterium</name>
    <dbReference type="NCBI Taxonomy" id="169975"/>
    <lineage>
        <taxon>Bacteria</taxon>
        <taxon>Pseudomonadati</taxon>
        <taxon>Pseudomonadota</taxon>
        <taxon>Alphaproteobacteria</taxon>
        <taxon>Acetobacterales</taxon>
        <taxon>Acetobacteraceae</taxon>
        <taxon>environmental samples</taxon>
    </lineage>
</organism>
<feature type="non-terminal residue" evidence="1">
    <location>
        <position position="64"/>
    </location>
</feature>
<sequence length="64" mass="6826">WLARYSAAGATSSARQERAIGWRASEVARGASGSAWRPKLRWSSGVSIAPCRMAFTRTPSGAKS</sequence>
<feature type="non-terminal residue" evidence="1">
    <location>
        <position position="1"/>
    </location>
</feature>
<proteinExistence type="predicted"/>
<dbReference type="EMBL" id="CADCTG010000156">
    <property type="protein sequence ID" value="CAA9246638.1"/>
    <property type="molecule type" value="Genomic_DNA"/>
</dbReference>
<protein>
    <submittedName>
        <fullName evidence="1">Uncharacterized protein</fullName>
    </submittedName>
</protein>
<reference evidence="1" key="1">
    <citation type="submission" date="2020-02" db="EMBL/GenBank/DDBJ databases">
        <authorList>
            <person name="Meier V. D."/>
        </authorList>
    </citation>
    <scope>NUCLEOTIDE SEQUENCE</scope>
    <source>
        <strain evidence="1">AVDCRST_MAG08</strain>
    </source>
</reference>
<name>A0A6J4IBH8_9PROT</name>